<dbReference type="SUPFAM" id="SSF51120">
    <property type="entry name" value="beta-Roll"/>
    <property type="match status" value="1"/>
</dbReference>
<dbReference type="InterPro" id="IPR013858">
    <property type="entry name" value="Peptidase_M10B_C"/>
</dbReference>
<dbReference type="Gene3D" id="2.150.10.10">
    <property type="entry name" value="Serralysin-like metalloprotease, C-terminal"/>
    <property type="match status" value="2"/>
</dbReference>
<organism evidence="6 7">
    <name type="scientific">Paracoccus lutimaris</name>
    <dbReference type="NCBI Taxonomy" id="1490030"/>
    <lineage>
        <taxon>Bacteria</taxon>
        <taxon>Pseudomonadati</taxon>
        <taxon>Pseudomonadota</taxon>
        <taxon>Alphaproteobacteria</taxon>
        <taxon>Rhodobacterales</taxon>
        <taxon>Paracoccaceae</taxon>
        <taxon>Paracoccus</taxon>
    </lineage>
</organism>
<dbReference type="AlphaFoldDB" id="A0A368YUE8"/>
<dbReference type="GO" id="GO:0005615">
    <property type="term" value="C:extracellular space"/>
    <property type="evidence" value="ECO:0007669"/>
    <property type="project" value="InterPro"/>
</dbReference>
<evidence type="ECO:0000256" key="4">
    <source>
        <dbReference type="ARBA" id="ARBA00022737"/>
    </source>
</evidence>
<feature type="domain" description="Peptidase M10 serralysin C-terminal" evidence="5">
    <location>
        <begin position="68"/>
        <end position="201"/>
    </location>
</feature>
<dbReference type="Pfam" id="PF00353">
    <property type="entry name" value="HemolysinCabind"/>
    <property type="match status" value="2"/>
</dbReference>
<dbReference type="Proteomes" id="UP000253345">
    <property type="component" value="Unassembled WGS sequence"/>
</dbReference>
<evidence type="ECO:0000313" key="6">
    <source>
        <dbReference type="EMBL" id="RCW83821.1"/>
    </source>
</evidence>
<evidence type="ECO:0000256" key="1">
    <source>
        <dbReference type="ARBA" id="ARBA00001913"/>
    </source>
</evidence>
<dbReference type="Pfam" id="PF08548">
    <property type="entry name" value="Peptidase_M10_C"/>
    <property type="match status" value="1"/>
</dbReference>
<dbReference type="OrthoDB" id="7793891at2"/>
<comment type="subcellular location">
    <subcellularLocation>
        <location evidence="2">Secreted</location>
    </subcellularLocation>
</comment>
<proteinExistence type="predicted"/>
<evidence type="ECO:0000256" key="3">
    <source>
        <dbReference type="ARBA" id="ARBA00022525"/>
    </source>
</evidence>
<sequence>MSSATASATFKLPPDQASPTFEHISGDGADWLYGGVGNDTLWGGRDEGRLFGGDGNDRLYGYNNHDSLIGGAGNDYMSGGNGDDHCDGEDGNDGIEGAEGTDRIYSGEGGDTIVFREASHSAVGAARDVIHDFDTQYDTIQLYEMFDFMVSIPFWNGTSAAAYSVWILALGNNTLVRADTTGDAVADFELLLAGTTGVTEDNFII</sequence>
<dbReference type="InterPro" id="IPR011049">
    <property type="entry name" value="Serralysin-like_metalloprot_C"/>
</dbReference>
<dbReference type="PANTHER" id="PTHR38340">
    <property type="entry name" value="S-LAYER PROTEIN"/>
    <property type="match status" value="1"/>
</dbReference>
<evidence type="ECO:0000313" key="7">
    <source>
        <dbReference type="Proteomes" id="UP000253345"/>
    </source>
</evidence>
<dbReference type="PRINTS" id="PR00313">
    <property type="entry name" value="CABNDNGRPT"/>
</dbReference>
<dbReference type="InterPro" id="IPR001343">
    <property type="entry name" value="Hemolysn_Ca-bd"/>
</dbReference>
<name>A0A368YUE8_9RHOB</name>
<dbReference type="RefSeq" id="WP_114349182.1">
    <property type="nucleotide sequence ID" value="NZ_QPJL01000009.1"/>
</dbReference>
<dbReference type="InterPro" id="IPR050557">
    <property type="entry name" value="RTX_toxin/Mannuronan_C5-epim"/>
</dbReference>
<accession>A0A368YUE8</accession>
<keyword evidence="4" id="KW-0677">Repeat</keyword>
<reference evidence="6 7" key="1">
    <citation type="submission" date="2018-07" db="EMBL/GenBank/DDBJ databases">
        <title>Genomic Encyclopedia of Type Strains, Phase III (KMG-III): the genomes of soil and plant-associated and newly described type strains.</title>
        <authorList>
            <person name="Whitman W."/>
        </authorList>
    </citation>
    <scope>NUCLEOTIDE SEQUENCE [LARGE SCALE GENOMIC DNA]</scope>
    <source>
        <strain evidence="6 7">CECT 8525</strain>
    </source>
</reference>
<dbReference type="PANTHER" id="PTHR38340:SF1">
    <property type="entry name" value="S-LAYER PROTEIN"/>
    <property type="match status" value="1"/>
</dbReference>
<keyword evidence="7" id="KW-1185">Reference proteome</keyword>
<dbReference type="EMBL" id="QPJL01000009">
    <property type="protein sequence ID" value="RCW83821.1"/>
    <property type="molecule type" value="Genomic_DNA"/>
</dbReference>
<evidence type="ECO:0000256" key="2">
    <source>
        <dbReference type="ARBA" id="ARBA00004613"/>
    </source>
</evidence>
<comment type="cofactor">
    <cofactor evidence="1">
        <name>Ca(2+)</name>
        <dbReference type="ChEBI" id="CHEBI:29108"/>
    </cofactor>
</comment>
<protein>
    <submittedName>
        <fullName evidence="6">Hemolysin type calcium-binding protein</fullName>
    </submittedName>
</protein>
<comment type="caution">
    <text evidence="6">The sequence shown here is derived from an EMBL/GenBank/DDBJ whole genome shotgun (WGS) entry which is preliminary data.</text>
</comment>
<keyword evidence="3" id="KW-0964">Secreted</keyword>
<evidence type="ECO:0000259" key="5">
    <source>
        <dbReference type="Pfam" id="PF08548"/>
    </source>
</evidence>
<dbReference type="GO" id="GO:0005509">
    <property type="term" value="F:calcium ion binding"/>
    <property type="evidence" value="ECO:0007669"/>
    <property type="project" value="InterPro"/>
</dbReference>
<gene>
    <name evidence="6" type="ORF">DFP89_1092</name>
</gene>